<feature type="region of interest" description="Disordered" evidence="1">
    <location>
        <begin position="378"/>
        <end position="398"/>
    </location>
</feature>
<organism evidence="2 3">
    <name type="scientific">Actinopolyspora mortivallis</name>
    <dbReference type="NCBI Taxonomy" id="33906"/>
    <lineage>
        <taxon>Bacteria</taxon>
        <taxon>Bacillati</taxon>
        <taxon>Actinomycetota</taxon>
        <taxon>Actinomycetes</taxon>
        <taxon>Actinopolysporales</taxon>
        <taxon>Actinopolysporaceae</taxon>
        <taxon>Actinopolyspora</taxon>
    </lineage>
</organism>
<proteinExistence type="predicted"/>
<dbReference type="STRING" id="1050202.GCA_000384035_03253"/>
<evidence type="ECO:0000313" key="2">
    <source>
        <dbReference type="EMBL" id="PRW62076.1"/>
    </source>
</evidence>
<evidence type="ECO:0000256" key="1">
    <source>
        <dbReference type="SAM" id="MobiDB-lite"/>
    </source>
</evidence>
<accession>A0A2T0GSI4</accession>
<comment type="caution">
    <text evidence="2">The sequence shown here is derived from an EMBL/GenBank/DDBJ whole genome shotgun (WGS) entry which is preliminary data.</text>
</comment>
<gene>
    <name evidence="2" type="ORF">CEP50_17455</name>
</gene>
<sequence>MADHALVRTASELAASPHLACARFRGTDPLVVGRTRRQLAAELGAPDDAGGIPQARWTRAVTFARLVRDARFARRMVTTTLGALGMDRPTEVVTTDANGDAAETAGLLAHAHTRATSHGAATLLHGLALPLSEPADERAPHVIPDFAVVAADSGGGSRLLVGAAKDYERLRSHIDDARLLKGFLQVAAAAESVEARLRLPNGMSLHSHGVLAVPRDAFLRPEALVEALDDHRAEVRTRLEQRRRESARIPPVTSENLSGHVAGLRADFDPETCPTCPLFSYCRDELRTSTEPTDLLVELGVPSEARPRLVGLVRGAGEAGATPASLVDTVAATLEGVARHTGQRRVDQAGQPGTVNVVLAKSDSAALGVHGIATQRVTSGGREPWESTVFDEPQSPRTRREVMRLLGRELSAATAERHEAGGDTPDPVHLVVPDQPTADVLVSIADNLAGVELSRLRWERDVRMGREPLTFDGEPAEIPPPLEEPARTAVSFLLEEDRARALALRSPVVDLRAVLARHVVAGGPVVASGRLDYLVIWSESTVDGPVKPREIEDAVEACPHTPGARLTNRISDALHEALADVDTREGPGSRYAELVTEELGYKRDVLDRALDFLAAVPDSRVREVHREIERAAQAVWRRRLALHASDLVRFGRTHRSWRNRLVSAVERDGTCRDRLLALANPRVAEELATDAGTRELAVATVVSLGPLVLDVDSRRIGDGSRIVLLHVNGTAQVEAPGVELTVQKSNVRFSGMSIGTLAGVGDGSPGRFTWTPRTVAELAVGDQLVVADFAWFSGNTGSRFLPVDRPPVDDCSAPTPACEPHSHAEDPEAHEHCCRPHEDVEAERSDRLAERRARGELDPRVWPPLTDSDALEVPAAETPEREATPGTVTAPPEHMTVDDLE</sequence>
<keyword evidence="3" id="KW-1185">Reference proteome</keyword>
<dbReference type="AlphaFoldDB" id="A0A2T0GSI4"/>
<protein>
    <submittedName>
        <fullName evidence="2">Uncharacterized protein</fullName>
    </submittedName>
</protein>
<dbReference type="InParanoid" id="A0A2T0GSI4"/>
<feature type="region of interest" description="Disordered" evidence="1">
    <location>
        <begin position="814"/>
        <end position="901"/>
    </location>
</feature>
<dbReference type="Proteomes" id="UP000239352">
    <property type="component" value="Unassembled WGS sequence"/>
</dbReference>
<dbReference type="RefSeq" id="WP_106115012.1">
    <property type="nucleotide sequence ID" value="NZ_PVSR01000043.1"/>
</dbReference>
<name>A0A2T0GSI4_ACTMO</name>
<evidence type="ECO:0000313" key="3">
    <source>
        <dbReference type="Proteomes" id="UP000239352"/>
    </source>
</evidence>
<dbReference type="EMBL" id="PVSR01000043">
    <property type="protein sequence ID" value="PRW62076.1"/>
    <property type="molecule type" value="Genomic_DNA"/>
</dbReference>
<reference evidence="2 3" key="1">
    <citation type="submission" date="2018-03" db="EMBL/GenBank/DDBJ databases">
        <title>Actinopolyspora mortivallis from Sahara, screening for active biomolecules.</title>
        <authorList>
            <person name="Selama O."/>
            <person name="Wellington E.M.H."/>
            <person name="Hacene H."/>
        </authorList>
    </citation>
    <scope>NUCLEOTIDE SEQUENCE [LARGE SCALE GENOMIC DNA]</scope>
    <source>
        <strain evidence="2 3">M5A</strain>
    </source>
</reference>
<feature type="compositionally biased region" description="Basic and acidic residues" evidence="1">
    <location>
        <begin position="820"/>
        <end position="859"/>
    </location>
</feature>